<organism evidence="2 3">
    <name type="scientific">Cupriavidus basilensis</name>
    <dbReference type="NCBI Taxonomy" id="68895"/>
    <lineage>
        <taxon>Bacteria</taxon>
        <taxon>Pseudomonadati</taxon>
        <taxon>Pseudomonadota</taxon>
        <taxon>Betaproteobacteria</taxon>
        <taxon>Burkholderiales</taxon>
        <taxon>Burkholderiaceae</taxon>
        <taxon>Cupriavidus</taxon>
    </lineage>
</organism>
<evidence type="ECO:0008006" key="4">
    <source>
        <dbReference type="Google" id="ProtNLM"/>
    </source>
</evidence>
<keyword evidence="3" id="KW-1185">Reference proteome</keyword>
<comment type="caution">
    <text evidence="2">The sequence shown here is derived from an EMBL/GenBank/DDBJ whole genome shotgun (WGS) entry which is preliminary data.</text>
</comment>
<evidence type="ECO:0000313" key="3">
    <source>
        <dbReference type="Proteomes" id="UP001216674"/>
    </source>
</evidence>
<protein>
    <recommendedName>
        <fullName evidence="4">Secretion system X translation initiation factor</fullName>
    </recommendedName>
</protein>
<evidence type="ECO:0000256" key="1">
    <source>
        <dbReference type="SAM" id="MobiDB-lite"/>
    </source>
</evidence>
<name>A0ABT6B3V5_9BURK</name>
<feature type="region of interest" description="Disordered" evidence="1">
    <location>
        <begin position="96"/>
        <end position="122"/>
    </location>
</feature>
<evidence type="ECO:0000313" key="2">
    <source>
        <dbReference type="EMBL" id="MDF3839571.1"/>
    </source>
</evidence>
<sequence length="195" mass="19566">MLFAGAGLAIAALICWGLAPGYRVPDVVSAIKAAYGRGIPAGTAIPQAAAPAASAGGPRRAPVAASESAADAVAAIAPRERLASLRAPLSPDTANDPFSVSSWLPPPPPPAPPPPALPPAAPTAPPLPFGYVGALGADAAKEQVFLSSGERLLIVSLGDVIDGQYRLESITATGVTFTYLPLNVKQVMSTQGEGK</sequence>
<gene>
    <name evidence="2" type="ORF">P3W85_42535</name>
</gene>
<proteinExistence type="predicted"/>
<reference evidence="2 3" key="1">
    <citation type="submission" date="2023-03" db="EMBL/GenBank/DDBJ databases">
        <title>Draft assemblies of triclosan tolerant bacteria isolated from returned activated sludge.</title>
        <authorList>
            <person name="Van Hamelsveld S."/>
        </authorList>
    </citation>
    <scope>NUCLEOTIDE SEQUENCE [LARGE SCALE GENOMIC DNA]</scope>
    <source>
        <strain evidence="2 3">GW210010_S58</strain>
    </source>
</reference>
<feature type="compositionally biased region" description="Pro residues" evidence="1">
    <location>
        <begin position="104"/>
        <end position="122"/>
    </location>
</feature>
<dbReference type="EMBL" id="JARJLM010000688">
    <property type="protein sequence ID" value="MDF3839571.1"/>
    <property type="molecule type" value="Genomic_DNA"/>
</dbReference>
<dbReference type="Proteomes" id="UP001216674">
    <property type="component" value="Unassembled WGS sequence"/>
</dbReference>
<accession>A0ABT6B3V5</accession>